<keyword evidence="3" id="KW-1185">Reference proteome</keyword>
<keyword evidence="1" id="KW-0732">Signal</keyword>
<reference evidence="2 3" key="1">
    <citation type="submission" date="2020-05" db="EMBL/GenBank/DDBJ databases">
        <title>Identification and distribution of gene clusters putatively required for synthesis of sphingolipid metabolism inhibitors in phylogenetically diverse species of the filamentous fungus Fusarium.</title>
        <authorList>
            <person name="Kim H.-S."/>
            <person name="Busman M."/>
            <person name="Brown D.W."/>
            <person name="Divon H."/>
            <person name="Uhlig S."/>
            <person name="Proctor R.H."/>
        </authorList>
    </citation>
    <scope>NUCLEOTIDE SEQUENCE [LARGE SCALE GENOMIC DNA]</scope>
    <source>
        <strain evidence="2 3">NRRL 13617</strain>
    </source>
</reference>
<sequence length="218" mass="23942">MLTNWFLQLAVLTVTILPRLADAGSDPAPAYGTVAQPSLDLPDAVSNASSTIESEALLEECDPTITVCGTTANVKVVRTHNSTSYVTNYHVHEEITVCKLGLVTAPLHLLPARHLNSLHRQLALEVIIVLASLLQAFNQLEHLRIKVVGAKVPRHLRLPSSRHPPPPKACPGACMEVHLEALLEPQELQLAQVFQELHLPRVLPRPLRLRPREALLNS</sequence>
<dbReference type="AlphaFoldDB" id="A0A8H5K0T3"/>
<evidence type="ECO:0000256" key="1">
    <source>
        <dbReference type="SAM" id="SignalP"/>
    </source>
</evidence>
<dbReference type="OrthoDB" id="5105328at2759"/>
<feature type="chain" id="PRO_5034348651" evidence="1">
    <location>
        <begin position="24"/>
        <end position="218"/>
    </location>
</feature>
<protein>
    <submittedName>
        <fullName evidence="2">Uncharacterized protein</fullName>
    </submittedName>
</protein>
<dbReference type="Proteomes" id="UP000582016">
    <property type="component" value="Unassembled WGS sequence"/>
</dbReference>
<evidence type="ECO:0000313" key="2">
    <source>
        <dbReference type="EMBL" id="KAF5565604.1"/>
    </source>
</evidence>
<proteinExistence type="predicted"/>
<accession>A0A8H5K0T3</accession>
<gene>
    <name evidence="2" type="ORF">FPHYL_4158</name>
</gene>
<feature type="signal peptide" evidence="1">
    <location>
        <begin position="1"/>
        <end position="23"/>
    </location>
</feature>
<comment type="caution">
    <text evidence="2">The sequence shown here is derived from an EMBL/GenBank/DDBJ whole genome shotgun (WGS) entry which is preliminary data.</text>
</comment>
<name>A0A8H5K0T3_9HYPO</name>
<dbReference type="EMBL" id="JAAOAQ010000127">
    <property type="protein sequence ID" value="KAF5565604.1"/>
    <property type="molecule type" value="Genomic_DNA"/>
</dbReference>
<evidence type="ECO:0000313" key="3">
    <source>
        <dbReference type="Proteomes" id="UP000582016"/>
    </source>
</evidence>
<organism evidence="2 3">
    <name type="scientific">Fusarium phyllophilum</name>
    <dbReference type="NCBI Taxonomy" id="47803"/>
    <lineage>
        <taxon>Eukaryota</taxon>
        <taxon>Fungi</taxon>
        <taxon>Dikarya</taxon>
        <taxon>Ascomycota</taxon>
        <taxon>Pezizomycotina</taxon>
        <taxon>Sordariomycetes</taxon>
        <taxon>Hypocreomycetidae</taxon>
        <taxon>Hypocreales</taxon>
        <taxon>Nectriaceae</taxon>
        <taxon>Fusarium</taxon>
        <taxon>Fusarium fujikuroi species complex</taxon>
    </lineage>
</organism>